<dbReference type="AlphaFoldDB" id="A0A382YES1"/>
<evidence type="ECO:0000313" key="1">
    <source>
        <dbReference type="EMBL" id="SVD81783.1"/>
    </source>
</evidence>
<protein>
    <submittedName>
        <fullName evidence="1">Uncharacterized protein</fullName>
    </submittedName>
</protein>
<feature type="non-terminal residue" evidence="1">
    <location>
        <position position="66"/>
    </location>
</feature>
<gene>
    <name evidence="1" type="ORF">METZ01_LOCUS434637</name>
</gene>
<feature type="non-terminal residue" evidence="1">
    <location>
        <position position="1"/>
    </location>
</feature>
<name>A0A382YES1_9ZZZZ</name>
<reference evidence="1" key="1">
    <citation type="submission" date="2018-05" db="EMBL/GenBank/DDBJ databases">
        <authorList>
            <person name="Lanie J.A."/>
            <person name="Ng W.-L."/>
            <person name="Kazmierczak K.M."/>
            <person name="Andrzejewski T.M."/>
            <person name="Davidsen T.M."/>
            <person name="Wayne K.J."/>
            <person name="Tettelin H."/>
            <person name="Glass J.I."/>
            <person name="Rusch D."/>
            <person name="Podicherti R."/>
            <person name="Tsui H.-C.T."/>
            <person name="Winkler M.E."/>
        </authorList>
    </citation>
    <scope>NUCLEOTIDE SEQUENCE</scope>
</reference>
<accession>A0A382YES1</accession>
<sequence>VTSHQAAAIVLGEIGMVCFRVSKSNPRVKCHVKNIDNKIDQHIKGRENQNYSLYDRIIPSKHGVDC</sequence>
<dbReference type="EMBL" id="UINC01175253">
    <property type="protein sequence ID" value="SVD81783.1"/>
    <property type="molecule type" value="Genomic_DNA"/>
</dbReference>
<proteinExistence type="predicted"/>
<organism evidence="1">
    <name type="scientific">marine metagenome</name>
    <dbReference type="NCBI Taxonomy" id="408172"/>
    <lineage>
        <taxon>unclassified sequences</taxon>
        <taxon>metagenomes</taxon>
        <taxon>ecological metagenomes</taxon>
    </lineage>
</organism>